<dbReference type="PANTHER" id="PTHR33480:SF1">
    <property type="entry name" value="TYR RECOMBINASE DOMAIN-CONTAINING PROTEIN"/>
    <property type="match status" value="1"/>
</dbReference>
<dbReference type="InParanoid" id="A0A5N4AM07"/>
<sequence>MHAYSSQKMFALIKYVEDSVIHVCSTKDIKQYGHQKLARWCDGQFYLSTIICYNDNRKILEDIRENLVHRSPIVALYSDKQQGDEVSVANMIQHDNSFKRRLMLTAADKTNLVKTCRNKDNNFTETALLNKATQEGVSSSLPSSLTKHSSNCSSEIGLVTDAFTTSPPDSLTTLIPLDPTSPSTYDAENGSVEIISRTRVNISPDIIRFTEENRQYDINTNFSTASMDRLLCHNEPLVIEGKVVDYSNDYFEMNDVDLQDGVIANVSHPVQNTWNLPSDLEDATFINGETNVMDLQDTVIANVSHPVQNTCDVFMDLEDATFINRETNVMDLQDTVIANVSHPVQNTCDVFIDLEDATFINRETNVMDLQDTVIANVSHPVQNTCDVFSDLEDTTFISGETSEGTALKIMSRTSIQTTPVINTLFTAEVDGQCDTNDVHSSPLSTDASVAHVIDDLHNSSSACPVATVSIRSKRNLVQMENPEVQCNKKRKPTPLTYDRNVVITPSHTSNAQVLDNIPATALSENKKTNPRKYFCVYCNKLYAKFPQHLQTSHRDEPAVKMYMFLPSKSPERRKIIETIRRRGDFVHNTSTDFNSGHLFVARRSHSQSDCNSKDYVPCPHCAAFFNKTTLRLHAKHCIPAKVTGQRNILSASRSLLCKLHPRASEFLKTKIFSIFRDDDCVQSIRYDLLAVLYGNYMCNKYSLQHHHDMIRNKLRSIGRLLIVAKSMDSTIKDFVNLLTPEKFDVAIAAIKQVGGLNATNTHYKAPTTVLTLSTVCKQACNIWKTECIKNSDPIAKQKVEDFLVLFNVSFPAELGRTAIENRVEQQRHKVVELPMKDDVKKLVSFLRLKRREWFSKIRRGNVQDFRYALQQLASYTLVSLMVFNRRRPGELERITLTDFANLKSAHTISALGGHFQANPDDARLANRYKRFEIRGKLNRTVPVLVDFEIEACINLIIQNREKLGISSDNPYVFACPSNDGRHKYLRACYLLRTYSNTCGASRSDLLRATFLRKQIATECALNDLADNVIHDVANFMGHAVDIHNNIYRRPVEKRDILQMSKILEMIQGDNNYIHETSASNNEPIMENSENAAYDKEAGSSLQNNEVQQMRISGTADCLENTNFNTETTTSTTHVSSSDSPPHNDHPPRDDSSSDDDCISTTKKKGKHINGLTRVCGPKRSWTPEEIKAASEHFKKYLLSNKLPSLSKICQKLPLITQLKLRSPTSVKTWLHNELVRQRGKRLQDIKTPHDIETPHVKVRRTRWTPNMMFQLKKVFADNFKYRKLPSNSQCAAAKDNFPDFQHLTIAAIKTAVANEMERMKRTVPFLFNLKYTS</sequence>
<dbReference type="Proteomes" id="UP000327044">
    <property type="component" value="Unassembled WGS sequence"/>
</dbReference>
<feature type="compositionally biased region" description="Low complexity" evidence="1">
    <location>
        <begin position="1127"/>
        <end position="1140"/>
    </location>
</feature>
<evidence type="ECO:0000313" key="2">
    <source>
        <dbReference type="EMBL" id="KAB0798341.1"/>
    </source>
</evidence>
<reference evidence="2 3" key="1">
    <citation type="journal article" date="2018" name="Elife">
        <title>Firefly genomes illuminate parallel origins of bioluminescence in beetles.</title>
        <authorList>
            <person name="Fallon T.R."/>
            <person name="Lower S.E."/>
            <person name="Chang C.H."/>
            <person name="Bessho-Uehara M."/>
            <person name="Martin G.J."/>
            <person name="Bewick A.J."/>
            <person name="Behringer M."/>
            <person name="Debat H.J."/>
            <person name="Wong I."/>
            <person name="Day J.C."/>
            <person name="Suvorov A."/>
            <person name="Silva C.J."/>
            <person name="Stanger-Hall K.F."/>
            <person name="Hall D.W."/>
            <person name="Schmitz R.J."/>
            <person name="Nelson D.R."/>
            <person name="Lewis S.M."/>
            <person name="Shigenobu S."/>
            <person name="Bybee S.M."/>
            <person name="Larracuente A.M."/>
            <person name="Oba Y."/>
            <person name="Weng J.K."/>
        </authorList>
    </citation>
    <scope>NUCLEOTIDE SEQUENCE [LARGE SCALE GENOMIC DNA]</scope>
    <source>
        <strain evidence="2">1611_PpyrPB1</strain>
        <tissue evidence="2">Whole body</tissue>
    </source>
</reference>
<proteinExistence type="predicted"/>
<dbReference type="PANTHER" id="PTHR33480">
    <property type="entry name" value="SET DOMAIN-CONTAINING PROTEIN-RELATED"/>
    <property type="match status" value="1"/>
</dbReference>
<name>A0A5N4AM07_PHOPY</name>
<gene>
    <name evidence="2" type="ORF">PPYR_09334</name>
</gene>
<organism evidence="2 3">
    <name type="scientific">Photinus pyralis</name>
    <name type="common">Common eastern firefly</name>
    <name type="synonym">Lampyris pyralis</name>
    <dbReference type="NCBI Taxonomy" id="7054"/>
    <lineage>
        <taxon>Eukaryota</taxon>
        <taxon>Metazoa</taxon>
        <taxon>Ecdysozoa</taxon>
        <taxon>Arthropoda</taxon>
        <taxon>Hexapoda</taxon>
        <taxon>Insecta</taxon>
        <taxon>Pterygota</taxon>
        <taxon>Neoptera</taxon>
        <taxon>Endopterygota</taxon>
        <taxon>Coleoptera</taxon>
        <taxon>Polyphaga</taxon>
        <taxon>Elateriformia</taxon>
        <taxon>Elateroidea</taxon>
        <taxon>Lampyridae</taxon>
        <taxon>Lampyrinae</taxon>
        <taxon>Photinus</taxon>
    </lineage>
</organism>
<keyword evidence="3" id="KW-1185">Reference proteome</keyword>
<feature type="compositionally biased region" description="Basic and acidic residues" evidence="1">
    <location>
        <begin position="1141"/>
        <end position="1151"/>
    </location>
</feature>
<comment type="caution">
    <text evidence="2">The sequence shown here is derived from an EMBL/GenBank/DDBJ whole genome shotgun (WGS) entry which is preliminary data.</text>
</comment>
<accession>A0A5N4AM07</accession>
<feature type="region of interest" description="Disordered" evidence="1">
    <location>
        <begin position="1127"/>
        <end position="1164"/>
    </location>
</feature>
<protein>
    <submittedName>
        <fullName evidence="2">Uncharacterized protein</fullName>
    </submittedName>
</protein>
<evidence type="ECO:0000313" key="3">
    <source>
        <dbReference type="Proteomes" id="UP000327044"/>
    </source>
</evidence>
<evidence type="ECO:0000256" key="1">
    <source>
        <dbReference type="SAM" id="MobiDB-lite"/>
    </source>
</evidence>
<dbReference type="EMBL" id="VVIM01000006">
    <property type="protein sequence ID" value="KAB0798341.1"/>
    <property type="molecule type" value="Genomic_DNA"/>
</dbReference>